<dbReference type="RefSeq" id="XP_007320916.1">
    <property type="nucleotide sequence ID" value="XM_007320854.1"/>
</dbReference>
<gene>
    <name evidence="1" type="ORF">SERLADRAFT_473116</name>
</gene>
<evidence type="ECO:0000313" key="1">
    <source>
        <dbReference type="EMBL" id="EGO22378.1"/>
    </source>
</evidence>
<accession>F8P2J3</accession>
<dbReference type="KEGG" id="sla:SERLADRAFT_473116"/>
<feature type="non-terminal residue" evidence="1">
    <location>
        <position position="69"/>
    </location>
</feature>
<protein>
    <submittedName>
        <fullName evidence="1">Uncharacterized protein</fullName>
    </submittedName>
</protein>
<sequence length="69" mass="7346">MLNAEAEGWEVVEWAAVEGAMVDRVGLFSTIGGGSRGNANIKLGVEVFHYGDDFHQLIIQPVNCIGSGI</sequence>
<dbReference type="HOGENOM" id="CLU_2782983_0_0_1"/>
<organism>
    <name type="scientific">Serpula lacrymans var. lacrymans (strain S7.9)</name>
    <name type="common">Dry rot fungus</name>
    <dbReference type="NCBI Taxonomy" id="578457"/>
    <lineage>
        <taxon>Eukaryota</taxon>
        <taxon>Fungi</taxon>
        <taxon>Dikarya</taxon>
        <taxon>Basidiomycota</taxon>
        <taxon>Agaricomycotina</taxon>
        <taxon>Agaricomycetes</taxon>
        <taxon>Agaricomycetidae</taxon>
        <taxon>Boletales</taxon>
        <taxon>Coniophorineae</taxon>
        <taxon>Serpulaceae</taxon>
        <taxon>Serpula</taxon>
    </lineage>
</organism>
<proteinExistence type="predicted"/>
<dbReference type="EMBL" id="GL945437">
    <property type="protein sequence ID" value="EGO22378.1"/>
    <property type="molecule type" value="Genomic_DNA"/>
</dbReference>
<dbReference type="AlphaFoldDB" id="F8P2J3"/>
<name>F8P2J3_SERL9</name>
<reference evidence="1" key="1">
    <citation type="submission" date="2011-04" db="EMBL/GenBank/DDBJ databases">
        <title>Evolution of plant cell wall degrading machinery underlies the functional diversity of forest fungi.</title>
        <authorList>
            <consortium name="US DOE Joint Genome Institute (JGI-PGF)"/>
            <person name="Eastwood D.C."/>
            <person name="Floudas D."/>
            <person name="Binder M."/>
            <person name="Majcherczyk A."/>
            <person name="Schneider P."/>
            <person name="Aerts A."/>
            <person name="Asiegbu F.O."/>
            <person name="Baker S.E."/>
            <person name="Barry K."/>
            <person name="Bendiksby M."/>
            <person name="Blumentritt M."/>
            <person name="Coutinho P.M."/>
            <person name="Cullen D."/>
            <person name="Cullen D."/>
            <person name="Gathman A."/>
            <person name="Goodell B."/>
            <person name="Henrissat B."/>
            <person name="Ihrmark K."/>
            <person name="Kauserud H."/>
            <person name="Kohler A."/>
            <person name="LaButti K."/>
            <person name="Lapidus A."/>
            <person name="Lavin J.L."/>
            <person name="Lee Y.-H."/>
            <person name="Lindquist E."/>
            <person name="Lilly W."/>
            <person name="Lucas S."/>
            <person name="Morin E."/>
            <person name="Murat C."/>
            <person name="Oguiza J.A."/>
            <person name="Park J."/>
            <person name="Pisabarro A.G."/>
            <person name="Riley R."/>
            <person name="Rosling A."/>
            <person name="Salamov A."/>
            <person name="Schmidt O."/>
            <person name="Schmutz J."/>
            <person name="Skrede I."/>
            <person name="Stenlid J."/>
            <person name="Wiebenga A."/>
            <person name="Xie X."/>
            <person name="Kues U."/>
            <person name="Hibbett D.S."/>
            <person name="Hoffmeister D."/>
            <person name="Hogberg N."/>
            <person name="Martin F."/>
            <person name="Grigoriev I.V."/>
            <person name="Watkinson S.C."/>
        </authorList>
    </citation>
    <scope>NUCLEOTIDE SEQUENCE</scope>
    <source>
        <strain evidence="1">S7.9</strain>
    </source>
</reference>
<dbReference type="GeneID" id="18820248"/>
<dbReference type="Proteomes" id="UP000008064">
    <property type="component" value="Unassembled WGS sequence"/>
</dbReference>